<dbReference type="EMBL" id="LKHV01000013">
    <property type="protein sequence ID" value="KRG17698.1"/>
    <property type="molecule type" value="Genomic_DNA"/>
</dbReference>
<reference evidence="1" key="1">
    <citation type="submission" date="2015-09" db="EMBL/GenBank/DDBJ databases">
        <title>Draft Genome Sequences of Two Novel Amoeba-resistant Intranuclear Bacteria, Candidatus Berkiella cookevillensis and Candidatus Berkiella aquae.</title>
        <authorList>
            <person name="Mehari Y.T."/>
            <person name="Arivett B.A."/>
            <person name="Farone A.L."/>
            <person name="Gunderson J.H."/>
            <person name="Farone M.B."/>
        </authorList>
    </citation>
    <scope>NUCLEOTIDE SEQUENCE [LARGE SCALE GENOMIC DNA]</scope>
    <source>
        <strain evidence="1">CC99</strain>
    </source>
</reference>
<protein>
    <submittedName>
        <fullName evidence="1">Uncharacterized protein</fullName>
    </submittedName>
</protein>
<dbReference type="AlphaFoldDB" id="A0A0Q9YJ32"/>
<accession>A0A0Q9YJ32</accession>
<gene>
    <name evidence="1" type="ORF">CC99x_02157</name>
</gene>
<name>A0A0Q9YJ32_9GAMM</name>
<evidence type="ECO:0000313" key="1">
    <source>
        <dbReference type="EMBL" id="KRG17698.1"/>
    </source>
</evidence>
<comment type="caution">
    <text evidence="1">The sequence shown here is derived from an EMBL/GenBank/DDBJ whole genome shotgun (WGS) entry which is preliminary data.</text>
</comment>
<sequence length="31" mass="3524">MYKTQVQGITRSNWVLGEAPSNERPEFTVGK</sequence>
<organism evidence="1">
    <name type="scientific">Candidatus Berkiella cookevillensis</name>
    <dbReference type="NCBI Taxonomy" id="437022"/>
    <lineage>
        <taxon>Bacteria</taxon>
        <taxon>Pseudomonadati</taxon>
        <taxon>Pseudomonadota</taxon>
        <taxon>Gammaproteobacteria</taxon>
        <taxon>Candidatus Berkiellales</taxon>
        <taxon>Candidatus Berkiellaceae</taxon>
        <taxon>Candidatus Berkiella</taxon>
    </lineage>
</organism>
<proteinExistence type="predicted"/>